<comment type="caution">
    <text evidence="1">The sequence shown here is derived from an EMBL/GenBank/DDBJ whole genome shotgun (WGS) entry which is preliminary data.</text>
</comment>
<sequence>MLKIIVRKGLVTVKYFGRPKCIIILLPVVLSVLLLWPTVWWFAEETSLALLPPPPPDQNLDHYRRNRSLHHYITQIQALIEPSSAPCGSLDDVPVLILVSSAPTRFEHRMAVRETWAKHQPTYFVLGLSGDDIDEQLVDTYIEAKQYSDMVVFDFRDHYQNLTLKTALMMQWSLRRCPQAQFLFKTDDDVLVNPWTLRKVLKENEDAQLLGYSKNDTYLHRDEYTKWFIPRWLLPQDHVARYLSGTGYLISGDYLGKIFTTAARVPMVNLEDVYFTYLVALQELGLTLTHDRRLSPYKPWLKISCLYQDMASIHSFGPEEMIVAWSKIQGLEKNKNAGDCWFFDSYLKEYSELALF</sequence>
<gene>
    <name evidence="1" type="ORF">PYW08_008992</name>
</gene>
<name>A0ACC2Q7V3_9NEOP</name>
<dbReference type="Proteomes" id="UP001231649">
    <property type="component" value="Chromosome 23"/>
</dbReference>
<dbReference type="EMBL" id="CM056799">
    <property type="protein sequence ID" value="KAJ8710477.1"/>
    <property type="molecule type" value="Genomic_DNA"/>
</dbReference>
<evidence type="ECO:0000313" key="2">
    <source>
        <dbReference type="Proteomes" id="UP001231649"/>
    </source>
</evidence>
<organism evidence="1 2">
    <name type="scientific">Mythimna loreyi</name>
    <dbReference type="NCBI Taxonomy" id="667449"/>
    <lineage>
        <taxon>Eukaryota</taxon>
        <taxon>Metazoa</taxon>
        <taxon>Ecdysozoa</taxon>
        <taxon>Arthropoda</taxon>
        <taxon>Hexapoda</taxon>
        <taxon>Insecta</taxon>
        <taxon>Pterygota</taxon>
        <taxon>Neoptera</taxon>
        <taxon>Endopterygota</taxon>
        <taxon>Lepidoptera</taxon>
        <taxon>Glossata</taxon>
        <taxon>Ditrysia</taxon>
        <taxon>Noctuoidea</taxon>
        <taxon>Noctuidae</taxon>
        <taxon>Noctuinae</taxon>
        <taxon>Hadenini</taxon>
        <taxon>Mythimna</taxon>
    </lineage>
</organism>
<evidence type="ECO:0000313" key="1">
    <source>
        <dbReference type="EMBL" id="KAJ8710477.1"/>
    </source>
</evidence>
<protein>
    <submittedName>
        <fullName evidence="1">Uncharacterized protein</fullName>
    </submittedName>
</protein>
<proteinExistence type="predicted"/>
<accession>A0ACC2Q7V3</accession>
<reference evidence="1" key="1">
    <citation type="submission" date="2023-03" db="EMBL/GenBank/DDBJ databases">
        <title>Chromosome-level genomes of two armyworms, Mythimna separata and Mythimna loreyi, provide insights into the biosynthesis and reception of sex pheromones.</title>
        <authorList>
            <person name="Zhao H."/>
        </authorList>
    </citation>
    <scope>NUCLEOTIDE SEQUENCE</scope>
    <source>
        <strain evidence="1">BeijingLab</strain>
    </source>
</reference>
<keyword evidence="2" id="KW-1185">Reference proteome</keyword>